<dbReference type="Gene3D" id="1.10.287.3160">
    <property type="match status" value="1"/>
</dbReference>
<dbReference type="Gene3D" id="3.30.70.270">
    <property type="match status" value="1"/>
</dbReference>
<dbReference type="EMBL" id="JACTAM010002713">
    <property type="protein sequence ID" value="KAI2643889.1"/>
    <property type="molecule type" value="Genomic_DNA"/>
</dbReference>
<evidence type="ECO:0000256" key="2">
    <source>
        <dbReference type="SAM" id="MobiDB-lite"/>
    </source>
</evidence>
<keyword evidence="1" id="KW-0238">DNA-binding</keyword>
<feature type="region of interest" description="Disordered" evidence="2">
    <location>
        <begin position="56"/>
        <end position="120"/>
    </location>
</feature>
<protein>
    <submittedName>
        <fullName evidence="3">Transposon Ty3-G Gag-Pol polyprotein</fullName>
    </submittedName>
</protein>
<dbReference type="SUPFAM" id="SSF47823">
    <property type="entry name" value="lambda integrase-like, N-terminal domain"/>
    <property type="match status" value="1"/>
</dbReference>
<dbReference type="InterPro" id="IPR043128">
    <property type="entry name" value="Rev_trsase/Diguanyl_cyclase"/>
</dbReference>
<feature type="region of interest" description="Disordered" evidence="2">
    <location>
        <begin position="975"/>
        <end position="1017"/>
    </location>
</feature>
<sequence>MSELDTHDYCFVCLGEEHAVLAIEKGGCEHCDQLTVKMLRSHLNYFQSAPALPSWGSRMDLNDEQETGPSSSLVASSDPNISSREHEARSGASSLHEGDDISLGSSEHEQPASEHSSIGKKSVEELLEVVTRAVARLQLDWPREQETPKQSKLEDRFLSGGRGEKPQHQFLPFFEDLHDELSKSWGKPYTSRIFVPSTSTFSTIVGAKSRGYTEMPRVEETLASYLSPESASSIKKPTLPTKPCRVTSSLVGKAYQAAGQAGAALHTMAGLQAYQADLLKDLSAGSTIDEEAFSELRRATDLSLRATKQTARAIGRSMSALVSTERHLWLNLTGIKEKDRVFLLDSPVSPSGLFGDSVSTVVTRFKEVKKHEEAFVQFLPRRTLRPFPIPSQNLSIPATSRASGGSGFQRGVRCTVVSGGRAGHRTSNIPSKGSIKISTTLRESGSVETSARRLCVELQTLLSKEAIEHVPLPERESGYYSRYFLVPKKDGGLRPILDLRGLNRSVKALKFKMLTVKTVVTQIQHYDWFVTIDLKDAYFHIEILPQHRKFLRKLPISGSSIRPSLVTPHVYKMHGCSTGSVTTPGHSHFELYRRLADTGTIARNGTPTQRHRVSSCGFSRAETQHQQECSFSCPENDLSRDRLGFDHDAGTTVSRSDRDHSADHEQGQARPRAHCSSVSEDVRSYGISIHGDSSGAVAHETVSVVAKSQRVSSKSRSSKANKSDAPRASCTISVAQTPVPHLGSHSRGAVSSQTANDRRLPGGLGSGLTRPSSSREMGGPSARLAHQLPRVDGRISGSEIFSPPIERLSCLGAGGQYSGSLLSKSPGRSALTQSEQNSEADFSLGPGQVPVTQGSIHSRAVECGSRSTVQTDTTDGGMETPPGGSETDLDQILRSGGGPLRLSADCAMSPLLLSESPSSVGSGCDGALMAQYAPVCVSPSLSASGSSSQGSPTRVLPLTDSAALAEQSMVLGDNISPRRLAVGDSGEEGPSVPGGGNNIPSQARSVESSCLAPEGNQLRDTGLSPAVIETILSARAPSTRKNYAAKWGVFERWCVKHNVDPVNCQIASVLDFIQEKLSTGTCPATLRGYVAALSACHALIDGAPLGRHPLLSRFLRGARRLRPPVKTKIPSWDLATVLEGLVGTPFEPLESASDKLLTLKMVFLLAITSLKRIGDMQALSISPSCLDFAPGMVKVILHPHPDYLPKVPFSAVHPVILEAFCPPPFITPEQERSHRLCPVRVLQAYVHRTSQWRKSEQLFVCYGVHNRGAAATKQAMSHWVRDAIALAYEARGQAPPKGLRAHSTRGVASSSALARGAPLQQAFLRSCETHLHSRGVQTCSSTAAWPRARVRADDVISRGYIFRSVFDGTRLQSSNRDRLPRYKTNKHNESLQQLHLDSDSFYFR</sequence>
<feature type="region of interest" description="Disordered" evidence="2">
    <location>
        <begin position="863"/>
        <end position="887"/>
    </location>
</feature>
<feature type="compositionally biased region" description="Basic and acidic residues" evidence="2">
    <location>
        <begin position="642"/>
        <end position="667"/>
    </location>
</feature>
<feature type="compositionally biased region" description="Polar residues" evidence="2">
    <location>
        <begin position="67"/>
        <end position="82"/>
    </location>
</feature>
<evidence type="ECO:0000313" key="4">
    <source>
        <dbReference type="Proteomes" id="UP000830375"/>
    </source>
</evidence>
<proteinExistence type="predicted"/>
<feature type="region of interest" description="Disordered" evidence="2">
    <location>
        <begin position="822"/>
        <end position="848"/>
    </location>
</feature>
<organism evidence="3 4">
    <name type="scientific">Labeo rohita</name>
    <name type="common">Indian major carp</name>
    <name type="synonym">Cyprinus rohita</name>
    <dbReference type="NCBI Taxonomy" id="84645"/>
    <lineage>
        <taxon>Eukaryota</taxon>
        <taxon>Metazoa</taxon>
        <taxon>Chordata</taxon>
        <taxon>Craniata</taxon>
        <taxon>Vertebrata</taxon>
        <taxon>Euteleostomi</taxon>
        <taxon>Actinopterygii</taxon>
        <taxon>Neopterygii</taxon>
        <taxon>Teleostei</taxon>
        <taxon>Ostariophysi</taxon>
        <taxon>Cypriniformes</taxon>
        <taxon>Cyprinidae</taxon>
        <taxon>Labeoninae</taxon>
        <taxon>Labeonini</taxon>
        <taxon>Labeo</taxon>
    </lineage>
</organism>
<feature type="region of interest" description="Disordered" evidence="2">
    <location>
        <begin position="706"/>
        <end position="788"/>
    </location>
</feature>
<feature type="region of interest" description="Disordered" evidence="2">
    <location>
        <begin position="642"/>
        <end position="678"/>
    </location>
</feature>
<dbReference type="PANTHER" id="PTHR33066">
    <property type="entry name" value="INTEGRASE_SAM-LIKE_N DOMAIN-CONTAINING PROTEIN"/>
    <property type="match status" value="1"/>
</dbReference>
<feature type="compositionally biased region" description="Polar residues" evidence="2">
    <location>
        <begin position="998"/>
        <end position="1008"/>
    </location>
</feature>
<comment type="caution">
    <text evidence="3">The sequence shown here is derived from an EMBL/GenBank/DDBJ whole genome shotgun (WGS) entry which is preliminary data.</text>
</comment>
<dbReference type="InterPro" id="IPR043502">
    <property type="entry name" value="DNA/RNA_pol_sf"/>
</dbReference>
<dbReference type="Gene3D" id="1.10.150.130">
    <property type="match status" value="1"/>
</dbReference>
<dbReference type="Gene3D" id="3.10.10.10">
    <property type="entry name" value="HIV Type 1 Reverse Transcriptase, subunit A, domain 1"/>
    <property type="match status" value="1"/>
</dbReference>
<evidence type="ECO:0000256" key="1">
    <source>
        <dbReference type="ARBA" id="ARBA00023125"/>
    </source>
</evidence>
<name>A0ABQ8L0N2_LABRO</name>
<feature type="compositionally biased region" description="Low complexity" evidence="2">
    <location>
        <begin position="706"/>
        <end position="720"/>
    </location>
</feature>
<accession>A0ABQ8L0N2</accession>
<dbReference type="Proteomes" id="UP000830375">
    <property type="component" value="Unassembled WGS sequence"/>
</dbReference>
<gene>
    <name evidence="3" type="ORF">H4Q32_026571</name>
</gene>
<feature type="region of interest" description="Disordered" evidence="2">
    <location>
        <begin position="600"/>
        <end position="619"/>
    </location>
</feature>
<feature type="compositionally biased region" description="Polar residues" evidence="2">
    <location>
        <begin position="830"/>
        <end position="840"/>
    </location>
</feature>
<feature type="compositionally biased region" description="Polar residues" evidence="2">
    <location>
        <begin position="865"/>
        <end position="874"/>
    </location>
</feature>
<reference evidence="3 4" key="1">
    <citation type="submission" date="2022-01" db="EMBL/GenBank/DDBJ databases">
        <title>A high-quality chromosome-level genome assembly of rohu carp, Labeo rohita.</title>
        <authorList>
            <person name="Arick M.A. II"/>
            <person name="Hsu C.-Y."/>
            <person name="Magbanua Z."/>
            <person name="Pechanova O."/>
            <person name="Grover C."/>
            <person name="Miller E."/>
            <person name="Thrash A."/>
            <person name="Ezzel L."/>
            <person name="Alam S."/>
            <person name="Benzie J."/>
            <person name="Hamilton M."/>
            <person name="Karsi A."/>
            <person name="Lawrence M.L."/>
            <person name="Peterson D.G."/>
        </authorList>
    </citation>
    <scope>NUCLEOTIDE SEQUENCE [LARGE SCALE GENOMIC DNA]</scope>
    <source>
        <strain evidence="4">BAU-BD-2019</strain>
        <tissue evidence="3">Blood</tissue>
    </source>
</reference>
<evidence type="ECO:0000313" key="3">
    <source>
        <dbReference type="EMBL" id="KAI2643889.1"/>
    </source>
</evidence>
<dbReference type="InterPro" id="IPR010998">
    <property type="entry name" value="Integrase_recombinase_N"/>
</dbReference>
<dbReference type="SUPFAM" id="SSF56672">
    <property type="entry name" value="DNA/RNA polymerases"/>
    <property type="match status" value="1"/>
</dbReference>
<keyword evidence="4" id="KW-1185">Reference proteome</keyword>
<dbReference type="PANTHER" id="PTHR33066:SF2">
    <property type="entry name" value="FILAGGRIN-2-LIKE"/>
    <property type="match status" value="1"/>
</dbReference>